<feature type="transmembrane region" description="Helical" evidence="1">
    <location>
        <begin position="6"/>
        <end position="26"/>
    </location>
</feature>
<dbReference type="Proteomes" id="UP000237381">
    <property type="component" value="Unassembled WGS sequence"/>
</dbReference>
<dbReference type="AlphaFoldDB" id="A0A2S4LYE1"/>
<evidence type="ECO:0000256" key="1">
    <source>
        <dbReference type="SAM" id="Phobius"/>
    </source>
</evidence>
<name>A0A2S4LYE1_9BURK</name>
<comment type="caution">
    <text evidence="2">The sequence shown here is derived from an EMBL/GenBank/DDBJ whole genome shotgun (WGS) entry which is preliminary data.</text>
</comment>
<keyword evidence="1" id="KW-1133">Transmembrane helix</keyword>
<protein>
    <submittedName>
        <fullName evidence="2">Uncharacterized protein</fullName>
    </submittedName>
</protein>
<proteinExistence type="predicted"/>
<organism evidence="2 3">
    <name type="scientific">Paraburkholderia eburnea</name>
    <dbReference type="NCBI Taxonomy" id="1189126"/>
    <lineage>
        <taxon>Bacteria</taxon>
        <taxon>Pseudomonadati</taxon>
        <taxon>Pseudomonadota</taxon>
        <taxon>Betaproteobacteria</taxon>
        <taxon>Burkholderiales</taxon>
        <taxon>Burkholderiaceae</taxon>
        <taxon>Paraburkholderia</taxon>
    </lineage>
</organism>
<keyword evidence="3" id="KW-1185">Reference proteome</keyword>
<reference evidence="2 3" key="1">
    <citation type="submission" date="2018-01" db="EMBL/GenBank/DDBJ databases">
        <title>Genomic Encyclopedia of Type Strains, Phase III (KMG-III): the genomes of soil and plant-associated and newly described type strains.</title>
        <authorList>
            <person name="Whitman W."/>
        </authorList>
    </citation>
    <scope>NUCLEOTIDE SEQUENCE [LARGE SCALE GENOMIC DNA]</scope>
    <source>
        <strain evidence="2 3">JCM 18070</strain>
    </source>
</reference>
<gene>
    <name evidence="2" type="ORF">B0G62_11862</name>
</gene>
<sequence length="162" mass="18048">MSAIHVSFVMACAALITAILAPLVTLRASQRQFNASVLSTNREKWMASLREALAELASLVATLTQHKQRLHGDWPGDHAAQASDPGLAAKYERLVWLFWNIRLLTNPDEPAHRTLCSHIDNVVFRLRDGDASVAVTQRDIDAIVRAAHPVLRLAWRRVKQGN</sequence>
<keyword evidence="1" id="KW-0472">Membrane</keyword>
<accession>A0A2S4LYE1</accession>
<evidence type="ECO:0000313" key="3">
    <source>
        <dbReference type="Proteomes" id="UP000237381"/>
    </source>
</evidence>
<dbReference type="RefSeq" id="WP_103706820.1">
    <property type="nucleotide sequence ID" value="NZ_PQGA01000018.1"/>
</dbReference>
<evidence type="ECO:0000313" key="2">
    <source>
        <dbReference type="EMBL" id="POR47471.1"/>
    </source>
</evidence>
<dbReference type="EMBL" id="PQGA01000018">
    <property type="protein sequence ID" value="POR47471.1"/>
    <property type="molecule type" value="Genomic_DNA"/>
</dbReference>
<keyword evidence="1" id="KW-0812">Transmembrane</keyword>